<dbReference type="Proteomes" id="UP000006727">
    <property type="component" value="Chromosome 10"/>
</dbReference>
<keyword evidence="4" id="KW-1185">Reference proteome</keyword>
<dbReference type="EnsemblPlants" id="Pp3c10_2350V3.2">
    <property type="protein sequence ID" value="Pp3c10_2350V3.2"/>
    <property type="gene ID" value="Pp3c10_2350"/>
</dbReference>
<feature type="transmembrane region" description="Helical" evidence="1">
    <location>
        <begin position="129"/>
        <end position="150"/>
    </location>
</feature>
<name>A0A2K1JXC4_PHYPA</name>
<dbReference type="OrthoDB" id="513929at2759"/>
<dbReference type="EnsemblPlants" id="Pp3c10_2350V3.1">
    <property type="protein sequence ID" value="Pp3c10_2350V3.1"/>
    <property type="gene ID" value="Pp3c10_2350"/>
</dbReference>
<gene>
    <name evidence="3" type="primary">LOC112287208</name>
    <name evidence="2" type="ORF">PHYPA_013299</name>
</gene>
<dbReference type="GeneID" id="112287208"/>
<sequence length="160" mass="16858">MVAVMTDMASLLRRSTVPFLHSASFGACAPTTALFSSKNPPRFDTFSSACNVLGRTQKRAGGVRSRSGVFCARASVGEDRRDDRKEPQFPPPGELQYFGKLSAGCVAGAILVKYGSLCVPSITSPDINVALTLIFTPCVVSLILLALASVSSPDGNTSKQ</sequence>
<proteinExistence type="predicted"/>
<dbReference type="AlphaFoldDB" id="A0A2K1JXC4"/>
<dbReference type="RefSeq" id="XP_024385752.1">
    <property type="nucleotide sequence ID" value="XM_024529984.2"/>
</dbReference>
<dbReference type="PANTHER" id="PTHR37224">
    <property type="entry name" value="OS02G0804400 PROTEIN"/>
    <property type="match status" value="1"/>
</dbReference>
<keyword evidence="1" id="KW-0472">Membrane</keyword>
<organism evidence="2">
    <name type="scientific">Physcomitrium patens</name>
    <name type="common">Spreading-leaved earth moss</name>
    <name type="synonym">Physcomitrella patens</name>
    <dbReference type="NCBI Taxonomy" id="3218"/>
    <lineage>
        <taxon>Eukaryota</taxon>
        <taxon>Viridiplantae</taxon>
        <taxon>Streptophyta</taxon>
        <taxon>Embryophyta</taxon>
        <taxon>Bryophyta</taxon>
        <taxon>Bryophytina</taxon>
        <taxon>Bryopsida</taxon>
        <taxon>Funariidae</taxon>
        <taxon>Funariales</taxon>
        <taxon>Funariaceae</taxon>
        <taxon>Physcomitrium</taxon>
    </lineage>
</organism>
<keyword evidence="1" id="KW-0812">Transmembrane</keyword>
<dbReference type="EMBL" id="ABEU02000010">
    <property type="protein sequence ID" value="PNR46180.1"/>
    <property type="molecule type" value="Genomic_DNA"/>
</dbReference>
<reference evidence="2 4" key="2">
    <citation type="journal article" date="2018" name="Plant J.">
        <title>The Physcomitrella patens chromosome-scale assembly reveals moss genome structure and evolution.</title>
        <authorList>
            <person name="Lang D."/>
            <person name="Ullrich K.K."/>
            <person name="Murat F."/>
            <person name="Fuchs J."/>
            <person name="Jenkins J."/>
            <person name="Haas F.B."/>
            <person name="Piednoel M."/>
            <person name="Gundlach H."/>
            <person name="Van Bel M."/>
            <person name="Meyberg R."/>
            <person name="Vives C."/>
            <person name="Morata J."/>
            <person name="Symeonidi A."/>
            <person name="Hiss M."/>
            <person name="Muchero W."/>
            <person name="Kamisugi Y."/>
            <person name="Saleh O."/>
            <person name="Blanc G."/>
            <person name="Decker E.L."/>
            <person name="van Gessel N."/>
            <person name="Grimwood J."/>
            <person name="Hayes R.D."/>
            <person name="Graham S.W."/>
            <person name="Gunter L.E."/>
            <person name="McDaniel S.F."/>
            <person name="Hoernstein S.N.W."/>
            <person name="Larsson A."/>
            <person name="Li F.W."/>
            <person name="Perroud P.F."/>
            <person name="Phillips J."/>
            <person name="Ranjan P."/>
            <person name="Rokshar D.S."/>
            <person name="Rothfels C.J."/>
            <person name="Schneider L."/>
            <person name="Shu S."/>
            <person name="Stevenson D.W."/>
            <person name="Thummler F."/>
            <person name="Tillich M."/>
            <person name="Villarreal Aguilar J.C."/>
            <person name="Widiez T."/>
            <person name="Wong G.K."/>
            <person name="Wymore A."/>
            <person name="Zhang Y."/>
            <person name="Zimmer A.D."/>
            <person name="Quatrano R.S."/>
            <person name="Mayer K.F.X."/>
            <person name="Goodstein D."/>
            <person name="Casacuberta J.M."/>
            <person name="Vandepoele K."/>
            <person name="Reski R."/>
            <person name="Cuming A.C."/>
            <person name="Tuskan G.A."/>
            <person name="Maumus F."/>
            <person name="Salse J."/>
            <person name="Schmutz J."/>
            <person name="Rensing S.A."/>
        </authorList>
    </citation>
    <scope>NUCLEOTIDE SEQUENCE [LARGE SCALE GENOMIC DNA]</scope>
    <source>
        <strain evidence="3 4">cv. Gransden 2004</strain>
    </source>
</reference>
<dbReference type="Gramene" id="Pp3c10_2350V3.1">
    <property type="protein sequence ID" value="Pp3c10_2350V3.1"/>
    <property type="gene ID" value="Pp3c10_2350"/>
</dbReference>
<evidence type="ECO:0000313" key="2">
    <source>
        <dbReference type="EMBL" id="PNR46180.1"/>
    </source>
</evidence>
<dbReference type="Gramene" id="Pp3c10_2350V3.2">
    <property type="protein sequence ID" value="Pp3c10_2350V3.2"/>
    <property type="gene ID" value="Pp3c10_2350"/>
</dbReference>
<evidence type="ECO:0000313" key="4">
    <source>
        <dbReference type="Proteomes" id="UP000006727"/>
    </source>
</evidence>
<reference evidence="3" key="3">
    <citation type="submission" date="2020-12" db="UniProtKB">
        <authorList>
            <consortium name="EnsemblPlants"/>
        </authorList>
    </citation>
    <scope>IDENTIFICATION</scope>
</reference>
<evidence type="ECO:0000313" key="3">
    <source>
        <dbReference type="EnsemblPlants" id="Pp3c10_2350V3.1"/>
    </source>
</evidence>
<evidence type="ECO:0000256" key="1">
    <source>
        <dbReference type="SAM" id="Phobius"/>
    </source>
</evidence>
<reference evidence="2 4" key="1">
    <citation type="journal article" date="2008" name="Science">
        <title>The Physcomitrella genome reveals evolutionary insights into the conquest of land by plants.</title>
        <authorList>
            <person name="Rensing S."/>
            <person name="Lang D."/>
            <person name="Zimmer A."/>
            <person name="Terry A."/>
            <person name="Salamov A."/>
            <person name="Shapiro H."/>
            <person name="Nishiyama T."/>
            <person name="Perroud P.-F."/>
            <person name="Lindquist E."/>
            <person name="Kamisugi Y."/>
            <person name="Tanahashi T."/>
            <person name="Sakakibara K."/>
            <person name="Fujita T."/>
            <person name="Oishi K."/>
            <person name="Shin-I T."/>
            <person name="Kuroki Y."/>
            <person name="Toyoda A."/>
            <person name="Suzuki Y."/>
            <person name="Hashimoto A."/>
            <person name="Yamaguchi K."/>
            <person name="Sugano A."/>
            <person name="Kohara Y."/>
            <person name="Fujiyama A."/>
            <person name="Anterola A."/>
            <person name="Aoki S."/>
            <person name="Ashton N."/>
            <person name="Barbazuk W.B."/>
            <person name="Barker E."/>
            <person name="Bennetzen J."/>
            <person name="Bezanilla M."/>
            <person name="Blankenship R."/>
            <person name="Cho S.H."/>
            <person name="Dutcher S."/>
            <person name="Estelle M."/>
            <person name="Fawcett J.A."/>
            <person name="Gundlach H."/>
            <person name="Hanada K."/>
            <person name="Heyl A."/>
            <person name="Hicks K.A."/>
            <person name="Hugh J."/>
            <person name="Lohr M."/>
            <person name="Mayer K."/>
            <person name="Melkozernov A."/>
            <person name="Murata T."/>
            <person name="Nelson D."/>
            <person name="Pils B."/>
            <person name="Prigge M."/>
            <person name="Reiss B."/>
            <person name="Renner T."/>
            <person name="Rombauts S."/>
            <person name="Rushton P."/>
            <person name="Sanderfoot A."/>
            <person name="Schween G."/>
            <person name="Shiu S.-H."/>
            <person name="Stueber K."/>
            <person name="Theodoulou F.L."/>
            <person name="Tu H."/>
            <person name="Van de Peer Y."/>
            <person name="Verrier P.J."/>
            <person name="Waters E."/>
            <person name="Wood A."/>
            <person name="Yang L."/>
            <person name="Cove D."/>
            <person name="Cuming A."/>
            <person name="Hasebe M."/>
            <person name="Lucas S."/>
            <person name="Mishler D.B."/>
            <person name="Reski R."/>
            <person name="Grigoriev I."/>
            <person name="Quatrano R.S."/>
            <person name="Boore J.L."/>
        </authorList>
    </citation>
    <scope>NUCLEOTIDE SEQUENCE [LARGE SCALE GENOMIC DNA]</scope>
    <source>
        <strain evidence="3 4">cv. Gransden 2004</strain>
    </source>
</reference>
<keyword evidence="1" id="KW-1133">Transmembrane helix</keyword>
<accession>A0A2K1JXC4</accession>
<protein>
    <submittedName>
        <fullName evidence="2 3">Uncharacterized protein</fullName>
    </submittedName>
</protein>